<dbReference type="RefSeq" id="WP_182413744.1">
    <property type="nucleotide sequence ID" value="NZ_CP055153.1"/>
</dbReference>
<dbReference type="InterPro" id="IPR052559">
    <property type="entry name" value="V-haloperoxidase"/>
</dbReference>
<dbReference type="Proteomes" id="UP000514509">
    <property type="component" value="Chromosome"/>
</dbReference>
<dbReference type="KEGG" id="add:HUW48_26215"/>
<keyword evidence="2" id="KW-0560">Oxidoreductase</keyword>
<dbReference type="InterPro" id="IPR036938">
    <property type="entry name" value="PAP2/HPO_sf"/>
</dbReference>
<feature type="domain" description="Phosphatidic acid phosphatase type 2/haloperoxidase" evidence="1">
    <location>
        <begin position="305"/>
        <end position="430"/>
    </location>
</feature>
<accession>A0A7L7LEN2</accession>
<dbReference type="Gene3D" id="1.10.606.20">
    <property type="match status" value="1"/>
</dbReference>
<dbReference type="EMBL" id="CP055153">
    <property type="protein sequence ID" value="QMU31308.1"/>
    <property type="molecule type" value="Genomic_DNA"/>
</dbReference>
<dbReference type="PANTHER" id="PTHR34599:SF1">
    <property type="entry name" value="PHOSPHATIDIC ACID PHOSPHATASE TYPE 2_HALOPEROXIDASE DOMAIN-CONTAINING PROTEIN"/>
    <property type="match status" value="1"/>
</dbReference>
<dbReference type="SUPFAM" id="SSF48317">
    <property type="entry name" value="Acid phosphatase/Vanadium-dependent haloperoxidase"/>
    <property type="match status" value="1"/>
</dbReference>
<dbReference type="PANTHER" id="PTHR34599">
    <property type="entry name" value="PEROXIDASE-RELATED"/>
    <property type="match status" value="1"/>
</dbReference>
<dbReference type="PROSITE" id="PS51257">
    <property type="entry name" value="PROKAR_LIPOPROTEIN"/>
    <property type="match status" value="1"/>
</dbReference>
<dbReference type="AlphaFoldDB" id="A0A7L7LEN2"/>
<proteinExistence type="predicted"/>
<dbReference type="InterPro" id="IPR000326">
    <property type="entry name" value="PAP2/HPO"/>
</dbReference>
<evidence type="ECO:0000313" key="2">
    <source>
        <dbReference type="EMBL" id="QMU31308.1"/>
    </source>
</evidence>
<evidence type="ECO:0000259" key="1">
    <source>
        <dbReference type="Pfam" id="PF01569"/>
    </source>
</evidence>
<dbReference type="GO" id="GO:0004601">
    <property type="term" value="F:peroxidase activity"/>
    <property type="evidence" value="ECO:0007669"/>
    <property type="project" value="UniProtKB-KW"/>
</dbReference>
<organism evidence="2 3">
    <name type="scientific">Adhaeribacter radiodurans</name>
    <dbReference type="NCBI Taxonomy" id="2745197"/>
    <lineage>
        <taxon>Bacteria</taxon>
        <taxon>Pseudomonadati</taxon>
        <taxon>Bacteroidota</taxon>
        <taxon>Cytophagia</taxon>
        <taxon>Cytophagales</taxon>
        <taxon>Hymenobacteraceae</taxon>
        <taxon>Adhaeribacter</taxon>
    </lineage>
</organism>
<keyword evidence="2" id="KW-0575">Peroxidase</keyword>
<reference evidence="2 3" key="1">
    <citation type="submission" date="2020-08" db="EMBL/GenBank/DDBJ databases">
        <title>Adhaeribacter dokdonensis sp. nov., isolated from the rhizosphere of Elymus tsukushiensis, a plant native to the Dokdo Islands, Republic of Korea.</title>
        <authorList>
            <person name="Ghim S.Y."/>
        </authorList>
    </citation>
    <scope>NUCLEOTIDE SEQUENCE [LARGE SCALE GENOMIC DNA]</scope>
    <source>
        <strain evidence="2 3">KUDC8001</strain>
    </source>
</reference>
<dbReference type="CDD" id="cd03398">
    <property type="entry name" value="PAP2_haloperoxidase"/>
    <property type="match status" value="1"/>
</dbReference>
<gene>
    <name evidence="2" type="ORF">HUW48_26215</name>
</gene>
<sequence length="454" mass="50735">MKVEFFSFLIAIVMLVGVSCQKRTADQTTLANPDVMHTSVRKLTDVMVHDIFSPPVASRVYAYSTIAAYEALLPGYPNYQSLAGQLKNLKDIPKPTPGQEYCYPLASLRAFLTVGRTLTFSGDKIDEFEPLVYQKYKDAGLDEEVYDRSMAYGEAIGKKILEWANQDGYREIRGHRYTVVTTEPGKWQPTPPAYMDAIEPYWYKIRPFALDSCSQFKPAVPSKFDVSKGSDFYKETMQVYDAGKNLTTEQKTIASFWDCNPFVMHNTGHVMYATKKISPGGHWINIAAVASKKANADFMKSVETYALVSIAVADGFISCWDEKYRSGRIRPETVINTYIDKDWVPLLQTPPFPEYPSGHSVISTAAAVTLTSLFGENFAYTDSTEVVFGLLPRKFTSFHQAAEEASISRLYGGIHYMPAITNGQTEGRLVGELVVSKIKTRKADTKAEQVAVAK</sequence>
<keyword evidence="3" id="KW-1185">Reference proteome</keyword>
<evidence type="ECO:0000313" key="3">
    <source>
        <dbReference type="Proteomes" id="UP000514509"/>
    </source>
</evidence>
<protein>
    <submittedName>
        <fullName evidence="2">Vanadium-dependent haloperoxidase</fullName>
    </submittedName>
</protein>
<dbReference type="Pfam" id="PF01569">
    <property type="entry name" value="PAP2"/>
    <property type="match status" value="1"/>
</dbReference>
<name>A0A7L7LEN2_9BACT</name>